<organism evidence="1 2">
    <name type="scientific">Psophocarpus tetragonolobus</name>
    <name type="common">Winged bean</name>
    <name type="synonym">Dolichos tetragonolobus</name>
    <dbReference type="NCBI Taxonomy" id="3891"/>
    <lineage>
        <taxon>Eukaryota</taxon>
        <taxon>Viridiplantae</taxon>
        <taxon>Streptophyta</taxon>
        <taxon>Embryophyta</taxon>
        <taxon>Tracheophyta</taxon>
        <taxon>Spermatophyta</taxon>
        <taxon>Magnoliopsida</taxon>
        <taxon>eudicotyledons</taxon>
        <taxon>Gunneridae</taxon>
        <taxon>Pentapetalae</taxon>
        <taxon>rosids</taxon>
        <taxon>fabids</taxon>
        <taxon>Fabales</taxon>
        <taxon>Fabaceae</taxon>
        <taxon>Papilionoideae</taxon>
        <taxon>50 kb inversion clade</taxon>
        <taxon>NPAAA clade</taxon>
        <taxon>indigoferoid/millettioid clade</taxon>
        <taxon>Phaseoleae</taxon>
        <taxon>Psophocarpus</taxon>
    </lineage>
</organism>
<dbReference type="Proteomes" id="UP001386955">
    <property type="component" value="Unassembled WGS sequence"/>
</dbReference>
<dbReference type="EMBL" id="JAYMYS010000004">
    <property type="protein sequence ID" value="KAK7396963.1"/>
    <property type="molecule type" value="Genomic_DNA"/>
</dbReference>
<keyword evidence="2" id="KW-1185">Reference proteome</keyword>
<sequence>MTIQLASEGTSKLKLNSTRIGMVSLMNDACVDGIDDVLKILESSEVDAKDSASKKQQHVIYEFNHQVESATWPNVKKWKTGVDNVKGKIKSCDLDVLKGSYIDMDTKKDLIKGEMDGQLKGGESERGVRER</sequence>
<evidence type="ECO:0000313" key="1">
    <source>
        <dbReference type="EMBL" id="KAK7396963.1"/>
    </source>
</evidence>
<proteinExistence type="predicted"/>
<comment type="caution">
    <text evidence="1">The sequence shown here is derived from an EMBL/GenBank/DDBJ whole genome shotgun (WGS) entry which is preliminary data.</text>
</comment>
<accession>A0AAN9SHT0</accession>
<name>A0AAN9SHT0_PSOTE</name>
<dbReference type="AlphaFoldDB" id="A0AAN9SHT0"/>
<gene>
    <name evidence="1" type="ORF">VNO78_18127</name>
</gene>
<evidence type="ECO:0000313" key="2">
    <source>
        <dbReference type="Proteomes" id="UP001386955"/>
    </source>
</evidence>
<protein>
    <submittedName>
        <fullName evidence="1">Uncharacterized protein</fullName>
    </submittedName>
</protein>
<reference evidence="1 2" key="1">
    <citation type="submission" date="2024-01" db="EMBL/GenBank/DDBJ databases">
        <title>The genomes of 5 underutilized Papilionoideae crops provide insights into root nodulation and disease resistanc.</title>
        <authorList>
            <person name="Jiang F."/>
        </authorList>
    </citation>
    <scope>NUCLEOTIDE SEQUENCE [LARGE SCALE GENOMIC DNA]</scope>
    <source>
        <strain evidence="1">DUOXIRENSHENG_FW03</strain>
        <tissue evidence="1">Leaves</tissue>
    </source>
</reference>